<evidence type="ECO:0000259" key="1">
    <source>
        <dbReference type="Pfam" id="PF13456"/>
    </source>
</evidence>
<dbReference type="InterPro" id="IPR036397">
    <property type="entry name" value="RNaseH_sf"/>
</dbReference>
<sequence length="117" mass="12971">MAELWGIFIGLQVAWSNGFEYIQVQSDNSQAIKLINDESRDRSRLYLVHVISSLLARAWRTDCFWIPRSCNIVADAISRISSSRSPHLSILHAAPLSIAQAIADDSAVLQASMAEIT</sequence>
<dbReference type="PANTHER" id="PTHR47723">
    <property type="entry name" value="OS05G0353850 PROTEIN"/>
    <property type="match status" value="1"/>
</dbReference>
<dbReference type="EMBL" id="JBBPBM010000002">
    <property type="protein sequence ID" value="KAK8596326.1"/>
    <property type="molecule type" value="Genomic_DNA"/>
</dbReference>
<dbReference type="Proteomes" id="UP001472677">
    <property type="component" value="Unassembled WGS sequence"/>
</dbReference>
<dbReference type="InterPro" id="IPR012337">
    <property type="entry name" value="RNaseH-like_sf"/>
</dbReference>
<evidence type="ECO:0000313" key="2">
    <source>
        <dbReference type="EMBL" id="KAK8596326.1"/>
    </source>
</evidence>
<dbReference type="CDD" id="cd06222">
    <property type="entry name" value="RNase_H_like"/>
    <property type="match status" value="1"/>
</dbReference>
<name>A0ABR2G6V4_9ROSI</name>
<accession>A0ABR2G6V4</accession>
<protein>
    <recommendedName>
        <fullName evidence="1">RNase H type-1 domain-containing protein</fullName>
    </recommendedName>
</protein>
<dbReference type="InterPro" id="IPR002156">
    <property type="entry name" value="RNaseH_domain"/>
</dbReference>
<comment type="caution">
    <text evidence="2">The sequence shown here is derived from an EMBL/GenBank/DDBJ whole genome shotgun (WGS) entry which is preliminary data.</text>
</comment>
<proteinExistence type="predicted"/>
<evidence type="ECO:0000313" key="3">
    <source>
        <dbReference type="Proteomes" id="UP001472677"/>
    </source>
</evidence>
<keyword evidence="3" id="KW-1185">Reference proteome</keyword>
<feature type="domain" description="RNase H type-1" evidence="1">
    <location>
        <begin position="1"/>
        <end position="78"/>
    </location>
</feature>
<dbReference type="SUPFAM" id="SSF53098">
    <property type="entry name" value="Ribonuclease H-like"/>
    <property type="match status" value="1"/>
</dbReference>
<dbReference type="Gene3D" id="3.30.420.10">
    <property type="entry name" value="Ribonuclease H-like superfamily/Ribonuclease H"/>
    <property type="match status" value="1"/>
</dbReference>
<reference evidence="2 3" key="1">
    <citation type="journal article" date="2024" name="G3 (Bethesda)">
        <title>Genome assembly of Hibiscus sabdariffa L. provides insights into metabolisms of medicinal natural products.</title>
        <authorList>
            <person name="Kim T."/>
        </authorList>
    </citation>
    <scope>NUCLEOTIDE SEQUENCE [LARGE SCALE GENOMIC DNA]</scope>
    <source>
        <strain evidence="2">TK-2024</strain>
        <tissue evidence="2">Old leaves</tissue>
    </source>
</reference>
<dbReference type="Pfam" id="PF13456">
    <property type="entry name" value="RVT_3"/>
    <property type="match status" value="1"/>
</dbReference>
<dbReference type="InterPro" id="IPR044730">
    <property type="entry name" value="RNase_H-like_dom_plant"/>
</dbReference>
<dbReference type="InterPro" id="IPR053151">
    <property type="entry name" value="RNase_H-like"/>
</dbReference>
<gene>
    <name evidence="2" type="ORF">V6N12_064823</name>
</gene>
<organism evidence="2 3">
    <name type="scientific">Hibiscus sabdariffa</name>
    <name type="common">roselle</name>
    <dbReference type="NCBI Taxonomy" id="183260"/>
    <lineage>
        <taxon>Eukaryota</taxon>
        <taxon>Viridiplantae</taxon>
        <taxon>Streptophyta</taxon>
        <taxon>Embryophyta</taxon>
        <taxon>Tracheophyta</taxon>
        <taxon>Spermatophyta</taxon>
        <taxon>Magnoliopsida</taxon>
        <taxon>eudicotyledons</taxon>
        <taxon>Gunneridae</taxon>
        <taxon>Pentapetalae</taxon>
        <taxon>rosids</taxon>
        <taxon>malvids</taxon>
        <taxon>Malvales</taxon>
        <taxon>Malvaceae</taxon>
        <taxon>Malvoideae</taxon>
        <taxon>Hibiscus</taxon>
    </lineage>
</organism>
<dbReference type="PANTHER" id="PTHR47723:SF19">
    <property type="entry name" value="POLYNUCLEOTIDYL TRANSFERASE, RIBONUCLEASE H-LIKE SUPERFAMILY PROTEIN"/>
    <property type="match status" value="1"/>
</dbReference>